<dbReference type="InterPro" id="IPR001789">
    <property type="entry name" value="Sig_transdc_resp-reg_receiver"/>
</dbReference>
<evidence type="ECO:0008006" key="8">
    <source>
        <dbReference type="Google" id="ProtNLM"/>
    </source>
</evidence>
<evidence type="ECO:0000256" key="2">
    <source>
        <dbReference type="ARBA" id="ARBA00023125"/>
    </source>
</evidence>
<sequence length="219" mass="24074">MKNTEHIRVAMLEDDPTFRNTIAACIALETDMRLHAFATTRHEGMAMLKGPSANVLLADIGLPDGSGLDVVRASAHYWPECAVLVSTTFGDETTVIDAIASGAAGYIIKDGDYTQQIQNIRCACQGGSPISPMIARNVLSRFRQYLPSPEETLRTALSERERQVLQKVSQGFTAPEIAVQLSVSAHTVRTHVRRIYHKLAVKTRIEAVTTAQRLGWLDN</sequence>
<dbReference type="PRINTS" id="PR00038">
    <property type="entry name" value="HTHLUXR"/>
</dbReference>
<dbReference type="RefSeq" id="WP_086638829.1">
    <property type="nucleotide sequence ID" value="NZ_JOPJ01000008.1"/>
</dbReference>
<evidence type="ECO:0000256" key="1">
    <source>
        <dbReference type="ARBA" id="ARBA00022553"/>
    </source>
</evidence>
<accession>A0A252BVE5</accession>
<dbReference type="OrthoDB" id="9814495at2"/>
<dbReference type="Pfam" id="PF00196">
    <property type="entry name" value="GerE"/>
    <property type="match status" value="1"/>
</dbReference>
<dbReference type="GO" id="GO:0003677">
    <property type="term" value="F:DNA binding"/>
    <property type="evidence" value="ECO:0007669"/>
    <property type="project" value="UniProtKB-KW"/>
</dbReference>
<dbReference type="InterPro" id="IPR039420">
    <property type="entry name" value="WalR-like"/>
</dbReference>
<dbReference type="Proteomes" id="UP000194931">
    <property type="component" value="Unassembled WGS sequence"/>
</dbReference>
<organism evidence="6 7">
    <name type="scientific">Acetobacter okinawensis</name>
    <dbReference type="NCBI Taxonomy" id="1076594"/>
    <lineage>
        <taxon>Bacteria</taxon>
        <taxon>Pseudomonadati</taxon>
        <taxon>Pseudomonadota</taxon>
        <taxon>Alphaproteobacteria</taxon>
        <taxon>Acetobacterales</taxon>
        <taxon>Acetobacteraceae</taxon>
        <taxon>Acetobacter</taxon>
    </lineage>
</organism>
<evidence type="ECO:0000259" key="4">
    <source>
        <dbReference type="PROSITE" id="PS50043"/>
    </source>
</evidence>
<dbReference type="PROSITE" id="PS50043">
    <property type="entry name" value="HTH_LUXR_2"/>
    <property type="match status" value="1"/>
</dbReference>
<keyword evidence="2" id="KW-0238">DNA-binding</keyword>
<feature type="domain" description="HTH luxR-type" evidence="4">
    <location>
        <begin position="150"/>
        <end position="215"/>
    </location>
</feature>
<dbReference type="CDD" id="cd17535">
    <property type="entry name" value="REC_NarL-like"/>
    <property type="match status" value="1"/>
</dbReference>
<protein>
    <recommendedName>
        <fullName evidence="8">LuxR family transcriptional regulator</fullName>
    </recommendedName>
</protein>
<dbReference type="SUPFAM" id="SSF52172">
    <property type="entry name" value="CheY-like"/>
    <property type="match status" value="1"/>
</dbReference>
<dbReference type="EMBL" id="JOPJ01000008">
    <property type="protein sequence ID" value="OUJ12915.1"/>
    <property type="molecule type" value="Genomic_DNA"/>
</dbReference>
<keyword evidence="7" id="KW-1185">Reference proteome</keyword>
<dbReference type="GO" id="GO:0000160">
    <property type="term" value="P:phosphorelay signal transduction system"/>
    <property type="evidence" value="ECO:0007669"/>
    <property type="project" value="InterPro"/>
</dbReference>
<dbReference type="Pfam" id="PF00072">
    <property type="entry name" value="Response_reg"/>
    <property type="match status" value="1"/>
</dbReference>
<comment type="caution">
    <text evidence="6">The sequence shown here is derived from an EMBL/GenBank/DDBJ whole genome shotgun (WGS) entry which is preliminary data.</text>
</comment>
<proteinExistence type="predicted"/>
<evidence type="ECO:0000256" key="3">
    <source>
        <dbReference type="PROSITE-ProRule" id="PRU00169"/>
    </source>
</evidence>
<evidence type="ECO:0000313" key="6">
    <source>
        <dbReference type="EMBL" id="OUJ12915.1"/>
    </source>
</evidence>
<dbReference type="AlphaFoldDB" id="A0A252BVE5"/>
<dbReference type="Gene3D" id="3.40.50.2300">
    <property type="match status" value="1"/>
</dbReference>
<keyword evidence="1 3" id="KW-0597">Phosphoprotein</keyword>
<evidence type="ECO:0000313" key="7">
    <source>
        <dbReference type="Proteomes" id="UP000194931"/>
    </source>
</evidence>
<dbReference type="InterPro" id="IPR011006">
    <property type="entry name" value="CheY-like_superfamily"/>
</dbReference>
<dbReference type="InterPro" id="IPR000792">
    <property type="entry name" value="Tscrpt_reg_LuxR_C"/>
</dbReference>
<dbReference type="SUPFAM" id="SSF46894">
    <property type="entry name" value="C-terminal effector domain of the bipartite response regulators"/>
    <property type="match status" value="1"/>
</dbReference>
<dbReference type="InterPro" id="IPR058245">
    <property type="entry name" value="NreC/VraR/RcsB-like_REC"/>
</dbReference>
<dbReference type="PROSITE" id="PS00622">
    <property type="entry name" value="HTH_LUXR_1"/>
    <property type="match status" value="1"/>
</dbReference>
<dbReference type="GO" id="GO:0006355">
    <property type="term" value="P:regulation of DNA-templated transcription"/>
    <property type="evidence" value="ECO:0007669"/>
    <property type="project" value="InterPro"/>
</dbReference>
<feature type="domain" description="Response regulatory" evidence="5">
    <location>
        <begin position="8"/>
        <end position="124"/>
    </location>
</feature>
<dbReference type="PANTHER" id="PTHR43214">
    <property type="entry name" value="TWO-COMPONENT RESPONSE REGULATOR"/>
    <property type="match status" value="1"/>
</dbReference>
<dbReference type="SMART" id="SM00421">
    <property type="entry name" value="HTH_LUXR"/>
    <property type="match status" value="1"/>
</dbReference>
<evidence type="ECO:0000259" key="5">
    <source>
        <dbReference type="PROSITE" id="PS50110"/>
    </source>
</evidence>
<name>A0A252BVE5_9PROT</name>
<dbReference type="InterPro" id="IPR016032">
    <property type="entry name" value="Sig_transdc_resp-reg_C-effctor"/>
</dbReference>
<reference evidence="7" key="1">
    <citation type="submission" date="2014-06" db="EMBL/GenBank/DDBJ databases">
        <authorList>
            <person name="Winans N.J."/>
            <person name="Newell P.D."/>
            <person name="Douglas A.E."/>
        </authorList>
    </citation>
    <scope>NUCLEOTIDE SEQUENCE [LARGE SCALE GENOMIC DNA]</scope>
</reference>
<feature type="modified residue" description="4-aspartylphosphate" evidence="3">
    <location>
        <position position="59"/>
    </location>
</feature>
<dbReference type="PROSITE" id="PS50110">
    <property type="entry name" value="RESPONSE_REGULATORY"/>
    <property type="match status" value="1"/>
</dbReference>
<dbReference type="CDD" id="cd06170">
    <property type="entry name" value="LuxR_C_like"/>
    <property type="match status" value="1"/>
</dbReference>
<gene>
    <name evidence="6" type="ORF">HK26_12220</name>
</gene>
<dbReference type="SMART" id="SM00448">
    <property type="entry name" value="REC"/>
    <property type="match status" value="1"/>
</dbReference>